<gene>
    <name evidence="2" type="ORF">HKW67_16210</name>
</gene>
<feature type="domain" description="YdhG-like" evidence="1">
    <location>
        <begin position="25"/>
        <end position="129"/>
    </location>
</feature>
<keyword evidence="3" id="KW-1185">Reference proteome</keyword>
<protein>
    <submittedName>
        <fullName evidence="2">DUF1801 domain-containing protein</fullName>
    </submittedName>
</protein>
<dbReference type="Proteomes" id="UP000500938">
    <property type="component" value="Chromosome"/>
</dbReference>
<dbReference type="AlphaFoldDB" id="A0A6M4IQD6"/>
<evidence type="ECO:0000259" key="1">
    <source>
        <dbReference type="Pfam" id="PF08818"/>
    </source>
</evidence>
<evidence type="ECO:0000313" key="3">
    <source>
        <dbReference type="Proteomes" id="UP000500938"/>
    </source>
</evidence>
<dbReference type="Pfam" id="PF08818">
    <property type="entry name" value="DUF1801"/>
    <property type="match status" value="1"/>
</dbReference>
<dbReference type="KEGG" id="ggr:HKW67_16210"/>
<reference evidence="2 3" key="1">
    <citation type="submission" date="2020-05" db="EMBL/GenBank/DDBJ databases">
        <title>Complete genome sequence of Gemmatimonas greenlandica TET16.</title>
        <authorList>
            <person name="Zeng Y."/>
        </authorList>
    </citation>
    <scope>NUCLEOTIDE SEQUENCE [LARGE SCALE GENOMIC DNA]</scope>
    <source>
        <strain evidence="2 3">TET16</strain>
    </source>
</reference>
<sequence length="141" mass="15483">MYEAKTKPTTVSVDSYLAAITDDTRREDCRALTALMQRLSGHEPTMWGTSIVGFGTYHYKYASGHEGSSCLVGYSSRKGDISVYLLAGYETDETRALLAQLGRHKIGKACLYIRRLSDVQLPVLEQLIAGSIAATKARYPG</sequence>
<name>A0A6M4IQD6_9BACT</name>
<dbReference type="InterPro" id="IPR014922">
    <property type="entry name" value="YdhG-like"/>
</dbReference>
<accession>A0A6M4IQD6</accession>
<dbReference type="EMBL" id="CP053085">
    <property type="protein sequence ID" value="QJR36950.1"/>
    <property type="molecule type" value="Genomic_DNA"/>
</dbReference>
<dbReference type="RefSeq" id="WP_171226383.1">
    <property type="nucleotide sequence ID" value="NZ_CP053085.1"/>
</dbReference>
<organism evidence="2 3">
    <name type="scientific">Gemmatimonas groenlandica</name>
    <dbReference type="NCBI Taxonomy" id="2732249"/>
    <lineage>
        <taxon>Bacteria</taxon>
        <taxon>Pseudomonadati</taxon>
        <taxon>Gemmatimonadota</taxon>
        <taxon>Gemmatimonadia</taxon>
        <taxon>Gemmatimonadales</taxon>
        <taxon>Gemmatimonadaceae</taxon>
        <taxon>Gemmatimonas</taxon>
    </lineage>
</organism>
<proteinExistence type="predicted"/>
<dbReference type="SUPFAM" id="SSF159888">
    <property type="entry name" value="YdhG-like"/>
    <property type="match status" value="1"/>
</dbReference>
<evidence type="ECO:0000313" key="2">
    <source>
        <dbReference type="EMBL" id="QJR36950.1"/>
    </source>
</evidence>